<proteinExistence type="predicted"/>
<name>A0A0L6V552_9BASI</name>
<dbReference type="Pfam" id="PF20515">
    <property type="entry name" value="2OG-FeII_Oxy_6"/>
    <property type="match status" value="1"/>
</dbReference>
<dbReference type="Proteomes" id="UP000037035">
    <property type="component" value="Unassembled WGS sequence"/>
</dbReference>
<evidence type="ECO:0000313" key="2">
    <source>
        <dbReference type="EMBL" id="KNZ55873.1"/>
    </source>
</evidence>
<accession>A0A0L6V552</accession>
<sequence length="184" mass="20849">ILQYVKAFSLRGGWFWGSGDWVRLDHNIKPVKNNGPLMGGVMWANSWMKSLKKEDKAASFREANNWIATHLEKLAPGVLEQYHQLLLVSELPSFAHMKPRGHGLQPLDSRGRFTLGDFQVYLDLNNGASPSDRYTRLVFLCWMSEKISNAVVAYINAKKKAHKLVSGQQVQIENAEAKLAKKQK</sequence>
<dbReference type="AlphaFoldDB" id="A0A0L6V552"/>
<evidence type="ECO:0000313" key="3">
    <source>
        <dbReference type="Proteomes" id="UP000037035"/>
    </source>
</evidence>
<protein>
    <recommendedName>
        <fullName evidence="1">Tet-like 2OG-Fe(II) oxygenase domain-containing protein</fullName>
    </recommendedName>
</protein>
<dbReference type="VEuPathDB" id="FungiDB:VP01_2559g2"/>
<dbReference type="EMBL" id="LAVV01007456">
    <property type="protein sequence ID" value="KNZ55873.1"/>
    <property type="molecule type" value="Genomic_DNA"/>
</dbReference>
<organism evidence="2 3">
    <name type="scientific">Puccinia sorghi</name>
    <dbReference type="NCBI Taxonomy" id="27349"/>
    <lineage>
        <taxon>Eukaryota</taxon>
        <taxon>Fungi</taxon>
        <taxon>Dikarya</taxon>
        <taxon>Basidiomycota</taxon>
        <taxon>Pucciniomycotina</taxon>
        <taxon>Pucciniomycetes</taxon>
        <taxon>Pucciniales</taxon>
        <taxon>Pucciniaceae</taxon>
        <taxon>Puccinia</taxon>
    </lineage>
</organism>
<reference evidence="2 3" key="1">
    <citation type="submission" date="2015-08" db="EMBL/GenBank/DDBJ databases">
        <title>Next Generation Sequencing and Analysis of the Genome of Puccinia sorghi L Schw, the Causal Agent of Maize Common Rust.</title>
        <authorList>
            <person name="Rochi L."/>
            <person name="Burguener G."/>
            <person name="Darino M."/>
            <person name="Turjanski A."/>
            <person name="Kreff E."/>
            <person name="Dieguez M.J."/>
            <person name="Sacco F."/>
        </authorList>
    </citation>
    <scope>NUCLEOTIDE SEQUENCE [LARGE SCALE GENOMIC DNA]</scope>
    <source>
        <strain evidence="2 3">RO10H11247</strain>
    </source>
</reference>
<comment type="caution">
    <text evidence="2">The sequence shown here is derived from an EMBL/GenBank/DDBJ whole genome shotgun (WGS) entry which is preliminary data.</text>
</comment>
<feature type="non-terminal residue" evidence="2">
    <location>
        <position position="1"/>
    </location>
</feature>
<dbReference type="InterPro" id="IPR046798">
    <property type="entry name" value="2OG-FeII_Oxy_6"/>
</dbReference>
<evidence type="ECO:0000259" key="1">
    <source>
        <dbReference type="Pfam" id="PF20515"/>
    </source>
</evidence>
<gene>
    <name evidence="2" type="ORF">VP01_2559g2</name>
</gene>
<keyword evidence="3" id="KW-1185">Reference proteome</keyword>
<feature type="domain" description="Tet-like 2OG-Fe(II) oxygenase" evidence="1">
    <location>
        <begin position="30"/>
        <end position="120"/>
    </location>
</feature>